<gene>
    <name evidence="1" type="ORF">EDL96_10945</name>
</gene>
<reference evidence="1 2" key="1">
    <citation type="submission" date="2018-10" db="EMBL/GenBank/DDBJ databases">
        <title>Kocuria sp. M5W7-7, whole genome shotgun sequence.</title>
        <authorList>
            <person name="Tuo L."/>
        </authorList>
    </citation>
    <scope>NUCLEOTIDE SEQUENCE [LARGE SCALE GENOMIC DNA]</scope>
    <source>
        <strain evidence="1 2">M5W7-7</strain>
    </source>
</reference>
<organism evidence="1 2">
    <name type="scientific">Kocuria soli</name>
    <dbReference type="NCBI Taxonomy" id="2485125"/>
    <lineage>
        <taxon>Bacteria</taxon>
        <taxon>Bacillati</taxon>
        <taxon>Actinomycetota</taxon>
        <taxon>Actinomycetes</taxon>
        <taxon>Micrococcales</taxon>
        <taxon>Micrococcaceae</taxon>
        <taxon>Kocuria</taxon>
    </lineage>
</organism>
<name>A0A3N3ZPX4_9MICC</name>
<accession>A0A3N3ZPX4</accession>
<dbReference type="EMBL" id="RKMF01000014">
    <property type="protein sequence ID" value="ROZ62197.1"/>
    <property type="molecule type" value="Genomic_DNA"/>
</dbReference>
<comment type="caution">
    <text evidence="1">The sequence shown here is derived from an EMBL/GenBank/DDBJ whole genome shotgun (WGS) entry which is preliminary data.</text>
</comment>
<proteinExistence type="predicted"/>
<dbReference type="AlphaFoldDB" id="A0A3N3ZPX4"/>
<sequence length="70" mass="7706">MGSVRVGQDHGVQRHDPCEEVTVFEALVQVENTPVCGRRLRVELGPQGFDEWVLGRGAVGEDPEAHLLRA</sequence>
<keyword evidence="2" id="KW-1185">Reference proteome</keyword>
<evidence type="ECO:0000313" key="1">
    <source>
        <dbReference type="EMBL" id="ROZ62197.1"/>
    </source>
</evidence>
<dbReference type="Proteomes" id="UP000270616">
    <property type="component" value="Unassembled WGS sequence"/>
</dbReference>
<evidence type="ECO:0000313" key="2">
    <source>
        <dbReference type="Proteomes" id="UP000270616"/>
    </source>
</evidence>
<protein>
    <submittedName>
        <fullName evidence="1">Uncharacterized protein</fullName>
    </submittedName>
</protein>